<reference evidence="1" key="2">
    <citation type="submission" date="2020-09" db="EMBL/GenBank/DDBJ databases">
        <authorList>
            <person name="Sun Q."/>
            <person name="Zhou Y."/>
        </authorList>
    </citation>
    <scope>NUCLEOTIDE SEQUENCE</scope>
    <source>
        <strain evidence="1">CGMCC 1.15448</strain>
    </source>
</reference>
<organism evidence="1 2">
    <name type="scientific">Puia dinghuensis</name>
    <dbReference type="NCBI Taxonomy" id="1792502"/>
    <lineage>
        <taxon>Bacteria</taxon>
        <taxon>Pseudomonadati</taxon>
        <taxon>Bacteroidota</taxon>
        <taxon>Chitinophagia</taxon>
        <taxon>Chitinophagales</taxon>
        <taxon>Chitinophagaceae</taxon>
        <taxon>Puia</taxon>
    </lineage>
</organism>
<gene>
    <name evidence="1" type="ORF">GCM10011511_16250</name>
</gene>
<evidence type="ECO:0000313" key="1">
    <source>
        <dbReference type="EMBL" id="GGA93713.1"/>
    </source>
</evidence>
<dbReference type="AlphaFoldDB" id="A0A8J2XS95"/>
<evidence type="ECO:0000313" key="2">
    <source>
        <dbReference type="Proteomes" id="UP000607559"/>
    </source>
</evidence>
<dbReference type="Proteomes" id="UP000607559">
    <property type="component" value="Unassembled WGS sequence"/>
</dbReference>
<name>A0A8J2XS95_9BACT</name>
<dbReference type="RefSeq" id="WP_188930466.1">
    <property type="nucleotide sequence ID" value="NZ_BMJC01000002.1"/>
</dbReference>
<comment type="caution">
    <text evidence="1">The sequence shown here is derived from an EMBL/GenBank/DDBJ whole genome shotgun (WGS) entry which is preliminary data.</text>
</comment>
<protein>
    <submittedName>
        <fullName evidence="1">Uncharacterized protein</fullName>
    </submittedName>
</protein>
<reference evidence="1" key="1">
    <citation type="journal article" date="2014" name="Int. J. Syst. Evol. Microbiol.">
        <title>Complete genome sequence of Corynebacterium casei LMG S-19264T (=DSM 44701T), isolated from a smear-ripened cheese.</title>
        <authorList>
            <consortium name="US DOE Joint Genome Institute (JGI-PGF)"/>
            <person name="Walter F."/>
            <person name="Albersmeier A."/>
            <person name="Kalinowski J."/>
            <person name="Ruckert C."/>
        </authorList>
    </citation>
    <scope>NUCLEOTIDE SEQUENCE</scope>
    <source>
        <strain evidence="1">CGMCC 1.15448</strain>
    </source>
</reference>
<sequence length="175" mass="20251">MRSGCEITEKVEITLKSREIFSGREADALTHWARRRAIIALMVNGNSDRFPGAHVTFGVRTFYDDKQFTDTWYPVKKKNSDDLLLRMFSLIPYRGQVVMEATEGMEVTAKMVRTAAVARLREHRGAGAGWVQRDEWNQWKQWNGAVYRDVIPGAGRLGRRFWRFCVGKKPFCTFI</sequence>
<proteinExistence type="predicted"/>
<dbReference type="EMBL" id="BMJC01000002">
    <property type="protein sequence ID" value="GGA93713.1"/>
    <property type="molecule type" value="Genomic_DNA"/>
</dbReference>
<accession>A0A8J2XS95</accession>
<keyword evidence="2" id="KW-1185">Reference proteome</keyword>